<evidence type="ECO:0000313" key="14">
    <source>
        <dbReference type="Proteomes" id="UP000318571"/>
    </source>
</evidence>
<dbReference type="Gene3D" id="1.10.10.10">
    <property type="entry name" value="Winged helix-like DNA-binding domain superfamily/Winged helix DNA-binding domain"/>
    <property type="match status" value="1"/>
</dbReference>
<dbReference type="OMA" id="EFTRECN"/>
<comment type="function">
    <text evidence="9">Substrate adapter for ufmylation, the covalent attachment of the ubiquitin-like modifier UFM1 to substrate proteins. Required for ufmylation of Atg9; protects the nervous system during aging, possibly by stabilizing Atg9 and supporting its function.</text>
</comment>
<dbReference type="FunFam" id="1.10.10.10:FF:000143">
    <property type="entry name" value="DDRGK domain-containing protein 1"/>
    <property type="match status" value="1"/>
</dbReference>
<dbReference type="InterPro" id="IPR036390">
    <property type="entry name" value="WH_DNA-bd_sf"/>
</dbReference>
<accession>A0A553PGG3</accession>
<keyword evidence="4" id="KW-0812">Transmembrane</keyword>
<dbReference type="OrthoDB" id="2285710at2759"/>
<evidence type="ECO:0000256" key="8">
    <source>
        <dbReference type="ARBA" id="ARBA00023136"/>
    </source>
</evidence>
<feature type="signal peptide" evidence="12">
    <location>
        <begin position="1"/>
        <end position="18"/>
    </location>
</feature>
<keyword evidence="12" id="KW-0732">Signal</keyword>
<dbReference type="GO" id="GO:0005789">
    <property type="term" value="C:endoplasmic reticulum membrane"/>
    <property type="evidence" value="ECO:0007669"/>
    <property type="project" value="UniProtKB-SubCell"/>
</dbReference>
<feature type="compositionally biased region" description="Basic and acidic residues" evidence="11">
    <location>
        <begin position="105"/>
        <end position="168"/>
    </location>
</feature>
<keyword evidence="14" id="KW-1185">Reference proteome</keyword>
<evidence type="ECO:0000256" key="10">
    <source>
        <dbReference type="ARBA" id="ARBA00049687"/>
    </source>
</evidence>
<keyword evidence="8" id="KW-0472">Membrane</keyword>
<evidence type="ECO:0000256" key="11">
    <source>
        <dbReference type="SAM" id="MobiDB-lite"/>
    </source>
</evidence>
<comment type="subunit">
    <text evidence="10">Interacts with Atg9; the interaction is transient.</text>
</comment>
<dbReference type="InterPro" id="IPR036388">
    <property type="entry name" value="WH-like_DNA-bd_sf"/>
</dbReference>
<name>A0A553PGG3_TIGCA</name>
<dbReference type="AlphaFoldDB" id="A0A553PGG3"/>
<feature type="chain" id="PRO_5022007101" description="DDRGK domain-containing protein 1" evidence="12">
    <location>
        <begin position="19"/>
        <end position="293"/>
    </location>
</feature>
<evidence type="ECO:0000256" key="7">
    <source>
        <dbReference type="ARBA" id="ARBA00022989"/>
    </source>
</evidence>
<dbReference type="Proteomes" id="UP000318571">
    <property type="component" value="Chromosome 5"/>
</dbReference>
<evidence type="ECO:0000256" key="5">
    <source>
        <dbReference type="ARBA" id="ARBA00022786"/>
    </source>
</evidence>
<evidence type="ECO:0000256" key="2">
    <source>
        <dbReference type="ARBA" id="ARBA00009829"/>
    </source>
</evidence>
<dbReference type="GO" id="GO:0044389">
    <property type="term" value="F:ubiquitin-like protein ligase binding"/>
    <property type="evidence" value="ECO:0007669"/>
    <property type="project" value="TreeGrafter"/>
</dbReference>
<gene>
    <name evidence="13" type="ORF">TCAL_00150</name>
</gene>
<evidence type="ECO:0000256" key="9">
    <source>
        <dbReference type="ARBA" id="ARBA00049608"/>
    </source>
</evidence>
<sequence>MDPLVLSVLVAVLAVALAALLYYKKTTTAGRAPSTRSGPVPAGAVAAVAGGRRRAGPRLRRAAQRGDAVEDEAAEAEEAQAAEREELAEAGVKVPDGKVGKKKMEKLQLKAEKKVAREAEAQEREERKKQQEKDQALAAEARQREQNEAEREAAEEQRLKEEQQRRDNEEYMKLKAAFSVEAEGFDENEDPGDAQNQLRNFIQYIQDTKVVVLEDLAAHFKMKTQDTIDRVTQLQEDGLLTGVIDDRGKFIFISQKELEAVATFIRQRGRVSIAELAESSNQLITLTPEATVS</sequence>
<evidence type="ECO:0000256" key="4">
    <source>
        <dbReference type="ARBA" id="ARBA00022692"/>
    </source>
</evidence>
<keyword evidence="6" id="KW-0256">Endoplasmic reticulum</keyword>
<comment type="subcellular location">
    <subcellularLocation>
        <location evidence="1">Endoplasmic reticulum membrane</location>
        <topology evidence="1">Single-pass membrane protein</topology>
    </subcellularLocation>
</comment>
<organism evidence="13 14">
    <name type="scientific">Tigriopus californicus</name>
    <name type="common">Marine copepod</name>
    <dbReference type="NCBI Taxonomy" id="6832"/>
    <lineage>
        <taxon>Eukaryota</taxon>
        <taxon>Metazoa</taxon>
        <taxon>Ecdysozoa</taxon>
        <taxon>Arthropoda</taxon>
        <taxon>Crustacea</taxon>
        <taxon>Multicrustacea</taxon>
        <taxon>Hexanauplia</taxon>
        <taxon>Copepoda</taxon>
        <taxon>Harpacticoida</taxon>
        <taxon>Harpacticidae</taxon>
        <taxon>Tigriopus</taxon>
    </lineage>
</organism>
<dbReference type="STRING" id="6832.A0A553PGG3"/>
<evidence type="ECO:0000313" key="13">
    <source>
        <dbReference type="EMBL" id="TRY76771.1"/>
    </source>
</evidence>
<reference evidence="13 14" key="1">
    <citation type="journal article" date="2018" name="Nat. Ecol. Evol.">
        <title>Genomic signatures of mitonuclear coevolution across populations of Tigriopus californicus.</title>
        <authorList>
            <person name="Barreto F.S."/>
            <person name="Watson E.T."/>
            <person name="Lima T.G."/>
            <person name="Willett C.S."/>
            <person name="Edmands S."/>
            <person name="Li W."/>
            <person name="Burton R.S."/>
        </authorList>
    </citation>
    <scope>NUCLEOTIDE SEQUENCE [LARGE SCALE GENOMIC DNA]</scope>
    <source>
        <strain evidence="13 14">San Diego</strain>
    </source>
</reference>
<dbReference type="EMBL" id="VCGU01000004">
    <property type="protein sequence ID" value="TRY76771.1"/>
    <property type="molecule type" value="Genomic_DNA"/>
</dbReference>
<dbReference type="InterPro" id="IPR050899">
    <property type="entry name" value="DDRGK_domain-containing"/>
</dbReference>
<evidence type="ECO:0000256" key="1">
    <source>
        <dbReference type="ARBA" id="ARBA00004389"/>
    </source>
</evidence>
<keyword evidence="7" id="KW-1133">Transmembrane helix</keyword>
<feature type="region of interest" description="Disordered" evidence="11">
    <location>
        <begin position="48"/>
        <end position="168"/>
    </location>
</feature>
<dbReference type="InterPro" id="IPR019153">
    <property type="entry name" value="DDRGK_dom-contain"/>
</dbReference>
<feature type="compositionally biased region" description="Acidic residues" evidence="11">
    <location>
        <begin position="69"/>
        <end position="80"/>
    </location>
</feature>
<proteinExistence type="inferred from homology"/>
<dbReference type="PANTHER" id="PTHR48176">
    <property type="entry name" value="DDRGK DOMAIN-CONTAINING PROTEIN 1"/>
    <property type="match status" value="1"/>
</dbReference>
<comment type="similarity">
    <text evidence="2">Belongs to the DDRGK1 family.</text>
</comment>
<comment type="caution">
    <text evidence="13">The sequence shown here is derived from an EMBL/GenBank/DDBJ whole genome shotgun (WGS) entry which is preliminary data.</text>
</comment>
<evidence type="ECO:0000256" key="6">
    <source>
        <dbReference type="ARBA" id="ARBA00022824"/>
    </source>
</evidence>
<dbReference type="Pfam" id="PF09756">
    <property type="entry name" value="DDRGK"/>
    <property type="match status" value="1"/>
</dbReference>
<evidence type="ECO:0000256" key="12">
    <source>
        <dbReference type="SAM" id="SignalP"/>
    </source>
</evidence>
<evidence type="ECO:0000256" key="3">
    <source>
        <dbReference type="ARBA" id="ARBA00018218"/>
    </source>
</evidence>
<dbReference type="SUPFAM" id="SSF46785">
    <property type="entry name" value="Winged helix' DNA-binding domain"/>
    <property type="match status" value="1"/>
</dbReference>
<dbReference type="PANTHER" id="PTHR48176:SF1">
    <property type="entry name" value="DDRGK DOMAIN-CONTAINING PROTEIN 1"/>
    <property type="match status" value="1"/>
</dbReference>
<keyword evidence="5" id="KW-0833">Ubl conjugation pathway</keyword>
<feature type="compositionally biased region" description="Basic residues" evidence="11">
    <location>
        <begin position="51"/>
        <end position="63"/>
    </location>
</feature>
<protein>
    <recommendedName>
        <fullName evidence="3">DDRGK domain-containing protein 1</fullName>
    </recommendedName>
</protein>
<dbReference type="SMART" id="SM01128">
    <property type="entry name" value="DDRGK"/>
    <property type="match status" value="1"/>
</dbReference>